<proteinExistence type="predicted"/>
<comment type="caution">
    <text evidence="4">The sequence shown here is derived from an EMBL/GenBank/DDBJ whole genome shotgun (WGS) entry which is preliminary data.</text>
</comment>
<evidence type="ECO:0000259" key="3">
    <source>
        <dbReference type="Pfam" id="PF02182"/>
    </source>
</evidence>
<accession>A0A9W7FYE8</accession>
<gene>
    <name evidence="4" type="ORF">TrCOL_g13199</name>
</gene>
<dbReference type="InterPro" id="IPR037151">
    <property type="entry name" value="AlkB-like_sf"/>
</dbReference>
<feature type="compositionally biased region" description="Basic and acidic residues" evidence="2">
    <location>
        <begin position="1201"/>
        <end position="1210"/>
    </location>
</feature>
<dbReference type="InterPro" id="IPR003105">
    <property type="entry name" value="SRA_YDG"/>
</dbReference>
<protein>
    <recommendedName>
        <fullName evidence="3">YDG domain-containing protein</fullName>
    </recommendedName>
</protein>
<dbReference type="Gene3D" id="2.30.30.140">
    <property type="match status" value="2"/>
</dbReference>
<keyword evidence="5" id="KW-1185">Reference proteome</keyword>
<dbReference type="SUPFAM" id="SSF51197">
    <property type="entry name" value="Clavaminate synthase-like"/>
    <property type="match status" value="1"/>
</dbReference>
<keyword evidence="1" id="KW-0539">Nucleus</keyword>
<feature type="compositionally biased region" description="Gly residues" evidence="2">
    <location>
        <begin position="1235"/>
        <end position="1245"/>
    </location>
</feature>
<dbReference type="Gene3D" id="2.60.120.590">
    <property type="entry name" value="Alpha-ketoglutarate-dependent dioxygenase AlkB-like"/>
    <property type="match status" value="1"/>
</dbReference>
<dbReference type="CDD" id="cd04508">
    <property type="entry name" value="Tudor_SF"/>
    <property type="match status" value="1"/>
</dbReference>
<feature type="region of interest" description="Disordered" evidence="2">
    <location>
        <begin position="1201"/>
        <end position="1258"/>
    </location>
</feature>
<dbReference type="Gene3D" id="2.30.280.10">
    <property type="entry name" value="SRA-YDG"/>
    <property type="match status" value="1"/>
</dbReference>
<sequence>MLRFQLNLHRGGPLNLFPNILAEGELDVIKETMATCRLYRQYRFHTYSEPRVHVMLSRNASAGEGYCYHSVKMKSIPLECVREVEMLEQRWSGGLGLESGFNIGVDLICYRNGMDSIGWHADDTQSETNVLGVVVESRASRPVCIRPKGPKVAYNVGDEEIELYMGEGDGYELTSEVQDHYEHCLPKRKEVSERRMCMIFRHGRRRSVERDSGKPCDPAEWRRFGLHEAGNVSDCLSALVDEVAQQCEQGPQDILKGAEGRCGVNFGHPTEISGITEGSLTSRTEVYQTFAHNSDQRGVSGNLVAGADAVVVARVDGNVRERDGLSWLRYTSMRKQGGGAMAVSFKNGSPIRVFRSSSASDTKFRPVIHERSSGHQAAVLRYDGIYKIVRMIDNEGQDTVELPPPEQGEEKPQWTFFLDRAPTIDEFDGRGQWKDWKLEYCNHMPLKDLWQRIQALNRIPEQDITEVVPHVMEEVNMVMQSDASAVRAISACVNDLVNAAIGKPSNAGKVYNHEVYSQAWLKEKKQEWGYERSEKRIARTVNRQWVRPVVSCCLANMCMELERRELDVRDCVETVLSDAVDEVVIRSTTMVQDKETEFGSCFGTWLKTRKIEWRKARLSSLLREFDGVMMEDEEQEYGFVESFPFVANVGGGSFCEDKKRDKPLIVRTPYRNLTGSYAAPSRPATDPFSREYTIMKNSIIAEKLKSTDPLLACTVSVSVKGKLLEGVLPCSTAWSRIRGSKLVTVEKLKLAMREWQRKFLERVEAARNDDDFMKKVKSSEKKKKSKGLAKSRYTCVVVSRSRGDIFKIRSVDDSFEGEKELDAEEGDWFYEAIDFGDEGMPVALRAGDRICVHFPKDPSALVDDEEVRLEVQGLEGMGKRYLCTCRVADDGGWEVQCLKRKDDEIEVTVPVDERAGEGGLIKKKAAPKKKEKLEEYFENSFLFNPKHDAWCFADVKRFMGEGAREVVSGDKVWICWPNVEVGNRGRRVARRKSKAVKRKPKYTKAVAEKAKIVIKKPELEFKFKVKDRVEARFHGWKPCGPDKHQVLTMFSGEIVKAYARSGKQSYEIHFDDGTKDSRVMEEHIRLEGGGEGGGFSSPKRKRIKKEKVKAKVKVEAEDFVEGQRVEALWEAKNGGEEWYGGRIIAAKEKKGAKVTYDVIYDDGETEGGIEPRFIRREIRGSRGRGGVAVKIEGGGFIKEEEERNVLEENPSKYNPKSNKRGKGGSSSSSSSSRGGSRGGSTGGGFAPVTPSPSKKRVRVSVFSSGDEVDAVWRGGEGRTSWHHCVVLKKQEKRGGRGVFYDLRYEDGDIEMGVEERFVRERLRRGGRK</sequence>
<evidence type="ECO:0000313" key="5">
    <source>
        <dbReference type="Proteomes" id="UP001165065"/>
    </source>
</evidence>
<dbReference type="SUPFAM" id="SSF88697">
    <property type="entry name" value="PUA domain-like"/>
    <property type="match status" value="1"/>
</dbReference>
<feature type="compositionally biased region" description="Low complexity" evidence="2">
    <location>
        <begin position="1225"/>
        <end position="1234"/>
    </location>
</feature>
<name>A0A9W7FYE8_9STRA</name>
<dbReference type="Pfam" id="PF02182">
    <property type="entry name" value="SAD_SRA"/>
    <property type="match status" value="1"/>
</dbReference>
<dbReference type="InterPro" id="IPR036987">
    <property type="entry name" value="SRA-YDG_sf"/>
</dbReference>
<organism evidence="4 5">
    <name type="scientific">Triparma columacea</name>
    <dbReference type="NCBI Taxonomy" id="722753"/>
    <lineage>
        <taxon>Eukaryota</taxon>
        <taxon>Sar</taxon>
        <taxon>Stramenopiles</taxon>
        <taxon>Ochrophyta</taxon>
        <taxon>Bolidophyceae</taxon>
        <taxon>Parmales</taxon>
        <taxon>Triparmaceae</taxon>
        <taxon>Triparma</taxon>
    </lineage>
</organism>
<feature type="domain" description="YDG" evidence="3">
    <location>
        <begin position="281"/>
        <end position="398"/>
    </location>
</feature>
<evidence type="ECO:0000256" key="1">
    <source>
        <dbReference type="ARBA" id="ARBA00023242"/>
    </source>
</evidence>
<evidence type="ECO:0000313" key="4">
    <source>
        <dbReference type="EMBL" id="GMI23950.1"/>
    </source>
</evidence>
<dbReference type="Proteomes" id="UP001165065">
    <property type="component" value="Unassembled WGS sequence"/>
</dbReference>
<evidence type="ECO:0000256" key="2">
    <source>
        <dbReference type="SAM" id="MobiDB-lite"/>
    </source>
</evidence>
<dbReference type="OrthoDB" id="445341at2759"/>
<reference evidence="5" key="1">
    <citation type="journal article" date="2023" name="Commun. Biol.">
        <title>Genome analysis of Parmales, the sister group of diatoms, reveals the evolutionary specialization of diatoms from phago-mixotrophs to photoautotrophs.</title>
        <authorList>
            <person name="Ban H."/>
            <person name="Sato S."/>
            <person name="Yoshikawa S."/>
            <person name="Yamada K."/>
            <person name="Nakamura Y."/>
            <person name="Ichinomiya M."/>
            <person name="Sato N."/>
            <person name="Blanc-Mathieu R."/>
            <person name="Endo H."/>
            <person name="Kuwata A."/>
            <person name="Ogata H."/>
        </authorList>
    </citation>
    <scope>NUCLEOTIDE SEQUENCE [LARGE SCALE GENOMIC DNA]</scope>
</reference>
<dbReference type="EMBL" id="BRYA01000578">
    <property type="protein sequence ID" value="GMI23950.1"/>
    <property type="molecule type" value="Genomic_DNA"/>
</dbReference>
<dbReference type="InterPro" id="IPR015947">
    <property type="entry name" value="PUA-like_sf"/>
</dbReference>